<dbReference type="Proteomes" id="UP001501508">
    <property type="component" value="Unassembled WGS sequence"/>
</dbReference>
<evidence type="ECO:0008006" key="3">
    <source>
        <dbReference type="Google" id="ProtNLM"/>
    </source>
</evidence>
<evidence type="ECO:0000313" key="2">
    <source>
        <dbReference type="Proteomes" id="UP001501508"/>
    </source>
</evidence>
<dbReference type="Gene3D" id="3.20.20.80">
    <property type="entry name" value="Glycosidases"/>
    <property type="match status" value="1"/>
</dbReference>
<sequence>MKGVPTLLVDGRPYPPFAYMSYLGEKPYYQKIADAGVHLFCIPAYLGDRGINANSGIRPFRNSIWKGYRQYDFSSIETDFKKVVEADPHAMIIVRFYLDAPLWWEESNPGEATLQKDGTTFRQSFYSKKWQDETAGALLDCMDWISRSPYAKNFVGVHVAAGGTEEWFFHRQQQDDHSPLRTAQFRSWIAKKYRNDKNLQHAWKDPDVTLTSCAPSEIGLEKPEKRWRRPGEEQRIVDTFTFQSETLADNIAFFCKVVKKKSRGRLLTGAFYGYHYFLTDPKAGHGALAKLLKCPDLDYISSPNDYHRVAGEDWPPFAAVASVQQHGKLWMAENDTRTHLTTLLKEKAPGIPPPGWYESGVWVGPEKPETSLALLWKNAARMLAYGYGGWWFDMWGGWFDSPELLDVIAKTNLFYTSFRNAADNGQNTEVAVVVDEALSYRDASLGQLTGEMLRNRYSLGKTGAPYDLFLRSDLSSLKSKAYKFIWLLGVDGLSKAETEKIAKWEKSGITVMRTTETGTVFSSGAQKSAQIQWAPGELRSLYQAAGVHIYVSSNEVCYAGNGWVSLHTVSGGERTIYLPVRSDVSDPARSGFTASGVDSITVTLQPNSTLLLRVKPVR</sequence>
<protein>
    <recommendedName>
        <fullName evidence="3">Glycoside hydrolase family 42 N-terminal domain-containing protein</fullName>
    </recommendedName>
</protein>
<evidence type="ECO:0000313" key="1">
    <source>
        <dbReference type="EMBL" id="GAA4446622.1"/>
    </source>
</evidence>
<reference evidence="2" key="1">
    <citation type="journal article" date="2019" name="Int. J. Syst. Evol. Microbiol.">
        <title>The Global Catalogue of Microorganisms (GCM) 10K type strain sequencing project: providing services to taxonomists for standard genome sequencing and annotation.</title>
        <authorList>
            <consortium name="The Broad Institute Genomics Platform"/>
            <consortium name="The Broad Institute Genome Sequencing Center for Infectious Disease"/>
            <person name="Wu L."/>
            <person name="Ma J."/>
        </authorList>
    </citation>
    <scope>NUCLEOTIDE SEQUENCE [LARGE SCALE GENOMIC DNA]</scope>
    <source>
        <strain evidence="2">JCM 31920</strain>
    </source>
</reference>
<comment type="caution">
    <text evidence="1">The sequence shown here is derived from an EMBL/GenBank/DDBJ whole genome shotgun (WGS) entry which is preliminary data.</text>
</comment>
<accession>A0ABP8M8Z8</accession>
<organism evidence="1 2">
    <name type="scientific">Ravibacter arvi</name>
    <dbReference type="NCBI Taxonomy" id="2051041"/>
    <lineage>
        <taxon>Bacteria</taxon>
        <taxon>Pseudomonadati</taxon>
        <taxon>Bacteroidota</taxon>
        <taxon>Cytophagia</taxon>
        <taxon>Cytophagales</taxon>
        <taxon>Spirosomataceae</taxon>
        <taxon>Ravibacter</taxon>
    </lineage>
</organism>
<gene>
    <name evidence="1" type="ORF">GCM10023091_40090</name>
</gene>
<proteinExistence type="predicted"/>
<keyword evidence="2" id="KW-1185">Reference proteome</keyword>
<dbReference type="EMBL" id="BAABEY010000036">
    <property type="protein sequence ID" value="GAA4446622.1"/>
    <property type="molecule type" value="Genomic_DNA"/>
</dbReference>
<name>A0ABP8M8Z8_9BACT</name>